<dbReference type="Gene3D" id="1.10.357.10">
    <property type="entry name" value="Tetracycline Repressor, domain 2"/>
    <property type="match status" value="1"/>
</dbReference>
<name>A0A502CKJ8_9MICO</name>
<keyword evidence="1" id="KW-0805">Transcription regulation</keyword>
<evidence type="ECO:0000259" key="5">
    <source>
        <dbReference type="PROSITE" id="PS50977"/>
    </source>
</evidence>
<dbReference type="Pfam" id="PF00440">
    <property type="entry name" value="TetR_N"/>
    <property type="match status" value="1"/>
</dbReference>
<dbReference type="InterPro" id="IPR036271">
    <property type="entry name" value="Tet_transcr_reg_TetR-rel_C_sf"/>
</dbReference>
<reference evidence="6 7" key="1">
    <citation type="journal article" date="2019" name="Environ. Microbiol.">
        <title>Species interactions and distinct microbial communities in high Arctic permafrost affected cryosols are associated with the CH4 and CO2 gas fluxes.</title>
        <authorList>
            <person name="Altshuler I."/>
            <person name="Hamel J."/>
            <person name="Turney S."/>
            <person name="Magnuson E."/>
            <person name="Levesque R."/>
            <person name="Greer C."/>
            <person name="Whyte L.G."/>
        </authorList>
    </citation>
    <scope>NUCLEOTIDE SEQUENCE [LARGE SCALE GENOMIC DNA]</scope>
    <source>
        <strain evidence="6 7">S9.3A</strain>
    </source>
</reference>
<organism evidence="6 7">
    <name type="scientific">Pedococcus bigeumensis</name>
    <dbReference type="NCBI Taxonomy" id="433644"/>
    <lineage>
        <taxon>Bacteria</taxon>
        <taxon>Bacillati</taxon>
        <taxon>Actinomycetota</taxon>
        <taxon>Actinomycetes</taxon>
        <taxon>Micrococcales</taxon>
        <taxon>Intrasporangiaceae</taxon>
        <taxon>Pedococcus</taxon>
    </lineage>
</organism>
<proteinExistence type="predicted"/>
<dbReference type="InterPro" id="IPR041490">
    <property type="entry name" value="KstR2_TetR_C"/>
</dbReference>
<dbReference type="PRINTS" id="PR00455">
    <property type="entry name" value="HTHTETR"/>
</dbReference>
<evidence type="ECO:0000313" key="7">
    <source>
        <dbReference type="Proteomes" id="UP000317722"/>
    </source>
</evidence>
<feature type="DNA-binding region" description="H-T-H motif" evidence="4">
    <location>
        <begin position="39"/>
        <end position="58"/>
    </location>
</feature>
<dbReference type="SUPFAM" id="SSF46689">
    <property type="entry name" value="Homeodomain-like"/>
    <property type="match status" value="1"/>
</dbReference>
<keyword evidence="7" id="KW-1185">Reference proteome</keyword>
<evidence type="ECO:0000313" key="6">
    <source>
        <dbReference type="EMBL" id="TPG13448.1"/>
    </source>
</evidence>
<evidence type="ECO:0000256" key="2">
    <source>
        <dbReference type="ARBA" id="ARBA00023125"/>
    </source>
</evidence>
<protein>
    <submittedName>
        <fullName evidence="6">TetR/AcrR family transcriptional regulator</fullName>
    </submittedName>
</protein>
<dbReference type="PANTHER" id="PTHR30055">
    <property type="entry name" value="HTH-TYPE TRANSCRIPTIONAL REGULATOR RUTR"/>
    <property type="match status" value="1"/>
</dbReference>
<dbReference type="InterPro" id="IPR050109">
    <property type="entry name" value="HTH-type_TetR-like_transc_reg"/>
</dbReference>
<dbReference type="InterPro" id="IPR009057">
    <property type="entry name" value="Homeodomain-like_sf"/>
</dbReference>
<dbReference type="SUPFAM" id="SSF48498">
    <property type="entry name" value="Tetracyclin repressor-like, C-terminal domain"/>
    <property type="match status" value="1"/>
</dbReference>
<dbReference type="GO" id="GO:0003700">
    <property type="term" value="F:DNA-binding transcription factor activity"/>
    <property type="evidence" value="ECO:0007669"/>
    <property type="project" value="TreeGrafter"/>
</dbReference>
<dbReference type="EMBL" id="RCZM01000007">
    <property type="protein sequence ID" value="TPG13448.1"/>
    <property type="molecule type" value="Genomic_DNA"/>
</dbReference>
<keyword evidence="3" id="KW-0804">Transcription</keyword>
<accession>A0A502CKJ8</accession>
<dbReference type="AlphaFoldDB" id="A0A502CKJ8"/>
<dbReference type="Proteomes" id="UP000317722">
    <property type="component" value="Unassembled WGS sequence"/>
</dbReference>
<dbReference type="OrthoDB" id="3819648at2"/>
<sequence>MVSEPASAAPRRGRPGYDQETVLRRAIELFNEQGYDGTSMGDLARELGFTKSAIYHHVPSKTHLLSLALDEALDGLTQVIEEASSGAPGRTAYERLRQAVHRSVEVLVEHQPAVTLLLRVRGNSEVELAALRRRREIDARLAALVKEAIDEGSLRTDVAPALVSRLLFGMVNSLVEWHRAGGGVDGVQLSEAITTIAFDGLAIRPLHQS</sequence>
<dbReference type="Gene3D" id="1.10.10.60">
    <property type="entry name" value="Homeodomain-like"/>
    <property type="match status" value="1"/>
</dbReference>
<gene>
    <name evidence="6" type="ORF">EAH86_18330</name>
</gene>
<keyword evidence="2 4" id="KW-0238">DNA-binding</keyword>
<dbReference type="Pfam" id="PF17932">
    <property type="entry name" value="TetR_C_24"/>
    <property type="match status" value="1"/>
</dbReference>
<dbReference type="PROSITE" id="PS50977">
    <property type="entry name" value="HTH_TETR_2"/>
    <property type="match status" value="1"/>
</dbReference>
<dbReference type="PANTHER" id="PTHR30055:SF234">
    <property type="entry name" value="HTH-TYPE TRANSCRIPTIONAL REGULATOR BETI"/>
    <property type="match status" value="1"/>
</dbReference>
<dbReference type="InterPro" id="IPR001647">
    <property type="entry name" value="HTH_TetR"/>
</dbReference>
<comment type="caution">
    <text evidence="6">The sequence shown here is derived from an EMBL/GenBank/DDBJ whole genome shotgun (WGS) entry which is preliminary data.</text>
</comment>
<dbReference type="GO" id="GO:0000976">
    <property type="term" value="F:transcription cis-regulatory region binding"/>
    <property type="evidence" value="ECO:0007669"/>
    <property type="project" value="TreeGrafter"/>
</dbReference>
<evidence type="ECO:0000256" key="4">
    <source>
        <dbReference type="PROSITE-ProRule" id="PRU00335"/>
    </source>
</evidence>
<evidence type="ECO:0000256" key="1">
    <source>
        <dbReference type="ARBA" id="ARBA00023015"/>
    </source>
</evidence>
<feature type="domain" description="HTH tetR-type" evidence="5">
    <location>
        <begin position="16"/>
        <end position="76"/>
    </location>
</feature>
<evidence type="ECO:0000256" key="3">
    <source>
        <dbReference type="ARBA" id="ARBA00023163"/>
    </source>
</evidence>